<sequence>MIILVKTVLIFFMLQILDITLVLRVLCLGLMNASGFFSL</sequence>
<dbReference type="Proteomes" id="UP000009101">
    <property type="component" value="Chromosome"/>
</dbReference>
<evidence type="ECO:0000313" key="3">
    <source>
        <dbReference type="Proteomes" id="UP000009101"/>
    </source>
</evidence>
<dbReference type="STRING" id="696125.BARCL_1295"/>
<protein>
    <submittedName>
        <fullName evidence="2">Uncharacterized protein</fullName>
    </submittedName>
</protein>
<keyword evidence="1" id="KW-0472">Membrane</keyword>
<name>E6YJC9_BARC7</name>
<evidence type="ECO:0000256" key="1">
    <source>
        <dbReference type="SAM" id="Phobius"/>
    </source>
</evidence>
<dbReference type="HOGENOM" id="CLU_3305347_0_0_5"/>
<dbReference type="EMBL" id="FN645454">
    <property type="protein sequence ID" value="CBI76967.1"/>
    <property type="molecule type" value="Genomic_DNA"/>
</dbReference>
<dbReference type="KEGG" id="bcd:BARCL_1295"/>
<accession>E6YJC9</accession>
<evidence type="ECO:0000313" key="2">
    <source>
        <dbReference type="EMBL" id="CBI76967.1"/>
    </source>
</evidence>
<proteinExistence type="predicted"/>
<keyword evidence="1" id="KW-1133">Transmembrane helix</keyword>
<keyword evidence="3" id="KW-1185">Reference proteome</keyword>
<organism evidence="2 3">
    <name type="scientific">Bartonella clarridgeiae (strain CCUG 45776 / CIP 104772 / 73)</name>
    <dbReference type="NCBI Taxonomy" id="696125"/>
    <lineage>
        <taxon>Bacteria</taxon>
        <taxon>Pseudomonadati</taxon>
        <taxon>Pseudomonadota</taxon>
        <taxon>Alphaproteobacteria</taxon>
        <taxon>Hyphomicrobiales</taxon>
        <taxon>Bartonellaceae</taxon>
        <taxon>Bartonella</taxon>
    </lineage>
</organism>
<reference evidence="3" key="1">
    <citation type="submission" date="2009-11" db="EMBL/GenBank/DDBJ databases">
        <title>Genome sequencing of Bartonella species and comparative genomics.</title>
        <authorList>
            <person name="Engel P."/>
            <person name="Salzburger W."/>
            <person name="Marius L."/>
            <person name="Chao-Chin C."/>
            <person name="Soichi M."/>
            <person name="Christa L."/>
            <person name="Alexandra C."/>
            <person name="Aurelie L."/>
            <person name="Claudine M."/>
            <person name="Stephan S.C."/>
            <person name="Christoph D."/>
        </authorList>
    </citation>
    <scope>NUCLEOTIDE SEQUENCE [LARGE SCALE GENOMIC DNA]</scope>
    <source>
        <strain evidence="3">CIP 104772 / 73</strain>
    </source>
</reference>
<feature type="transmembrane region" description="Helical" evidence="1">
    <location>
        <begin position="7"/>
        <end position="31"/>
    </location>
</feature>
<keyword evidence="1" id="KW-0812">Transmembrane</keyword>
<reference evidence="2 3" key="2">
    <citation type="journal article" date="2011" name="PLoS Genet.">
        <title>Parallel evolution of a type IV secretion system in radiating lineages of the host-restricted bacterial pathogen Bartonella.</title>
        <authorList>
            <person name="Engel P."/>
            <person name="Salzburger W."/>
            <person name="Liesch M."/>
            <person name="Chang C.C."/>
            <person name="Maruyama S."/>
            <person name="Lanz C."/>
            <person name="Calteau A."/>
            <person name="Lajus A."/>
            <person name="Medigue C."/>
            <person name="Schuster S.C."/>
            <person name="Dehio C."/>
        </authorList>
    </citation>
    <scope>NUCLEOTIDE SEQUENCE [LARGE SCALE GENOMIC DNA]</scope>
    <source>
        <strain evidence="3">CIP 104772 / 73</strain>
    </source>
</reference>
<dbReference type="AlphaFoldDB" id="E6YJC9"/>
<gene>
    <name evidence="2" type="ordered locus">BARCL_1295</name>
</gene>